<evidence type="ECO:0000256" key="8">
    <source>
        <dbReference type="RuleBase" id="RU000682"/>
    </source>
</evidence>
<proteinExistence type="predicted"/>
<feature type="region of interest" description="Disordered" evidence="9">
    <location>
        <begin position="141"/>
        <end position="201"/>
    </location>
</feature>
<dbReference type="InterPro" id="IPR009057">
    <property type="entry name" value="Homeodomain-like_sf"/>
</dbReference>
<feature type="compositionally biased region" description="Polar residues" evidence="9">
    <location>
        <begin position="173"/>
        <end position="183"/>
    </location>
</feature>
<evidence type="ECO:0000313" key="12">
    <source>
        <dbReference type="Proteomes" id="UP000274131"/>
    </source>
</evidence>
<dbReference type="GO" id="GO:0045944">
    <property type="term" value="P:positive regulation of transcription by RNA polymerase II"/>
    <property type="evidence" value="ECO:0007669"/>
    <property type="project" value="UniProtKB-ARBA"/>
</dbReference>
<dbReference type="InterPro" id="IPR017970">
    <property type="entry name" value="Homeobox_CS"/>
</dbReference>
<evidence type="ECO:0000256" key="1">
    <source>
        <dbReference type="ARBA" id="ARBA00004123"/>
    </source>
</evidence>
<dbReference type="SUPFAM" id="SSF46689">
    <property type="entry name" value="Homeodomain-like"/>
    <property type="match status" value="1"/>
</dbReference>
<dbReference type="GO" id="GO:0007399">
    <property type="term" value="P:nervous system development"/>
    <property type="evidence" value="ECO:0007669"/>
    <property type="project" value="UniProtKB-KW"/>
</dbReference>
<evidence type="ECO:0000256" key="9">
    <source>
        <dbReference type="SAM" id="MobiDB-lite"/>
    </source>
</evidence>
<evidence type="ECO:0000256" key="4">
    <source>
        <dbReference type="ARBA" id="ARBA00023125"/>
    </source>
</evidence>
<dbReference type="AlphaFoldDB" id="A0A0N4VCV6"/>
<reference evidence="11 12" key="2">
    <citation type="submission" date="2018-10" db="EMBL/GenBank/DDBJ databases">
        <authorList>
            <consortium name="Pathogen Informatics"/>
        </authorList>
    </citation>
    <scope>NUCLEOTIDE SEQUENCE [LARGE SCALE GENOMIC DNA]</scope>
</reference>
<dbReference type="PANTHER" id="PTHR45793:SF5">
    <property type="entry name" value="HOMEOTIC PROTEIN OCELLILESS"/>
    <property type="match status" value="1"/>
</dbReference>
<feature type="compositionally biased region" description="Low complexity" evidence="9">
    <location>
        <begin position="157"/>
        <end position="172"/>
    </location>
</feature>
<evidence type="ECO:0000256" key="3">
    <source>
        <dbReference type="ARBA" id="ARBA00022902"/>
    </source>
</evidence>
<dbReference type="Gene3D" id="1.10.10.60">
    <property type="entry name" value="Homeodomain-like"/>
    <property type="match status" value="1"/>
</dbReference>
<dbReference type="STRING" id="51028.A0A0N4VCV6"/>
<dbReference type="PANTHER" id="PTHR45793">
    <property type="entry name" value="HOMEOBOX PROTEIN"/>
    <property type="match status" value="1"/>
</dbReference>
<dbReference type="FunFam" id="1.10.10.60:FF:000068">
    <property type="entry name" value="Orthodenticle homeobox 1"/>
    <property type="match status" value="1"/>
</dbReference>
<dbReference type="Proteomes" id="UP000274131">
    <property type="component" value="Unassembled WGS sequence"/>
</dbReference>
<dbReference type="GO" id="GO:0000978">
    <property type="term" value="F:RNA polymerase II cis-regulatory region sequence-specific DNA binding"/>
    <property type="evidence" value="ECO:0007669"/>
    <property type="project" value="TreeGrafter"/>
</dbReference>
<keyword evidence="4 7" id="KW-0238">DNA-binding</keyword>
<sequence>MSYLPTVSVNSAAAAANANMAAAYLQKGAYGTPHMPSAAAFGFTAPPTHNFLPPGMGYIGGSLADCQGAGMAAWNAGQASRKQRRERTTFTRVQLEVLEGYFAKTRYPDIFIREEISVKIQLPESRVQVWFKNRRAKARQQKKAAKQEAHIAGACGSSNATNSTNASNDSSSPHNTSTESTQVKVEETSESSLNEQSNVASPIDVDSKVGILPPPYISAISPSSAYAAQPAFQGYGYGTYQPAVATPMEYFQYPSSAATYGTTEAWKLMNQ</sequence>
<feature type="compositionally biased region" description="Polar residues" evidence="9">
    <location>
        <begin position="190"/>
        <end position="200"/>
    </location>
</feature>
<evidence type="ECO:0000256" key="7">
    <source>
        <dbReference type="PROSITE-ProRule" id="PRU00108"/>
    </source>
</evidence>
<evidence type="ECO:0000259" key="10">
    <source>
        <dbReference type="PROSITE" id="PS50071"/>
    </source>
</evidence>
<dbReference type="OrthoDB" id="6159439at2759"/>
<dbReference type="GO" id="GO:0000981">
    <property type="term" value="F:DNA-binding transcription factor activity, RNA polymerase II-specific"/>
    <property type="evidence" value="ECO:0007669"/>
    <property type="project" value="InterPro"/>
</dbReference>
<dbReference type="CDD" id="cd00086">
    <property type="entry name" value="homeodomain"/>
    <property type="match status" value="1"/>
</dbReference>
<keyword evidence="5 7" id="KW-0371">Homeobox</keyword>
<dbReference type="PROSITE" id="PS00027">
    <property type="entry name" value="HOMEOBOX_1"/>
    <property type="match status" value="1"/>
</dbReference>
<keyword evidence="2" id="KW-0217">Developmental protein</keyword>
<keyword evidence="3" id="KW-0524">Neurogenesis</keyword>
<evidence type="ECO:0000313" key="11">
    <source>
        <dbReference type="EMBL" id="VDD93147.1"/>
    </source>
</evidence>
<organism evidence="13">
    <name type="scientific">Enterobius vermicularis</name>
    <name type="common">Human pinworm</name>
    <dbReference type="NCBI Taxonomy" id="51028"/>
    <lineage>
        <taxon>Eukaryota</taxon>
        <taxon>Metazoa</taxon>
        <taxon>Ecdysozoa</taxon>
        <taxon>Nematoda</taxon>
        <taxon>Chromadorea</taxon>
        <taxon>Rhabditida</taxon>
        <taxon>Spirurina</taxon>
        <taxon>Oxyuridomorpha</taxon>
        <taxon>Oxyuroidea</taxon>
        <taxon>Oxyuridae</taxon>
        <taxon>Enterobius</taxon>
    </lineage>
</organism>
<dbReference type="SMART" id="SM00389">
    <property type="entry name" value="HOX"/>
    <property type="match status" value="1"/>
</dbReference>
<feature type="domain" description="Homeobox" evidence="10">
    <location>
        <begin position="81"/>
        <end position="141"/>
    </location>
</feature>
<evidence type="ECO:0000256" key="2">
    <source>
        <dbReference type="ARBA" id="ARBA00022473"/>
    </source>
</evidence>
<dbReference type="InterPro" id="IPR001356">
    <property type="entry name" value="HD"/>
</dbReference>
<keyword evidence="12" id="KW-1185">Reference proteome</keyword>
<feature type="DNA-binding region" description="Homeobox" evidence="7">
    <location>
        <begin position="83"/>
        <end position="142"/>
    </location>
</feature>
<protein>
    <submittedName>
        <fullName evidence="13">Homeobox domain-containing protein</fullName>
    </submittedName>
</protein>
<name>A0A0N4VCV6_ENTVE</name>
<keyword evidence="6 7" id="KW-0539">Nucleus</keyword>
<reference evidence="13" key="1">
    <citation type="submission" date="2017-02" db="UniProtKB">
        <authorList>
            <consortium name="WormBaseParasite"/>
        </authorList>
    </citation>
    <scope>IDENTIFICATION</scope>
</reference>
<accession>A0A0N4VCV6</accession>
<evidence type="ECO:0000256" key="5">
    <source>
        <dbReference type="ARBA" id="ARBA00023155"/>
    </source>
</evidence>
<comment type="subcellular location">
    <subcellularLocation>
        <location evidence="1 7 8">Nucleus</location>
    </subcellularLocation>
</comment>
<dbReference type="EMBL" id="UXUI01009149">
    <property type="protein sequence ID" value="VDD93147.1"/>
    <property type="molecule type" value="Genomic_DNA"/>
</dbReference>
<dbReference type="GO" id="GO:0005634">
    <property type="term" value="C:nucleus"/>
    <property type="evidence" value="ECO:0007669"/>
    <property type="project" value="UniProtKB-SubCell"/>
</dbReference>
<dbReference type="WBParaSite" id="EVEC_0000841401-mRNA-1">
    <property type="protein sequence ID" value="EVEC_0000841401-mRNA-1"/>
    <property type="gene ID" value="EVEC_0000841401"/>
</dbReference>
<evidence type="ECO:0000313" key="13">
    <source>
        <dbReference type="WBParaSite" id="EVEC_0000841401-mRNA-1"/>
    </source>
</evidence>
<evidence type="ECO:0000256" key="6">
    <source>
        <dbReference type="ARBA" id="ARBA00023242"/>
    </source>
</evidence>
<dbReference type="Pfam" id="PF00046">
    <property type="entry name" value="Homeodomain"/>
    <property type="match status" value="1"/>
</dbReference>
<dbReference type="PROSITE" id="PS50071">
    <property type="entry name" value="HOMEOBOX_2"/>
    <property type="match status" value="1"/>
</dbReference>
<gene>
    <name evidence="11" type="ORF">EVEC_LOCUS7898</name>
</gene>